<dbReference type="RefSeq" id="WP_006652843.1">
    <property type="nucleotide sequence ID" value="NZ_AOIM01000020.1"/>
</dbReference>
<name>M0A4Y6_9EURY</name>
<dbReference type="PATRIC" id="fig|1227493.4.peg.1613"/>
<dbReference type="EMBL" id="AOIM01000020">
    <property type="protein sequence ID" value="ELY92408.1"/>
    <property type="molecule type" value="Genomic_DNA"/>
</dbReference>
<reference evidence="2 3" key="1">
    <citation type="journal article" date="2014" name="PLoS Genet.">
        <title>Phylogenetically driven sequencing of extremely halophilic archaea reveals strategies for static and dynamic osmo-response.</title>
        <authorList>
            <person name="Becker E.A."/>
            <person name="Seitzer P.M."/>
            <person name="Tritt A."/>
            <person name="Larsen D."/>
            <person name="Krusor M."/>
            <person name="Yao A.I."/>
            <person name="Wu D."/>
            <person name="Madern D."/>
            <person name="Eisen J.A."/>
            <person name="Darling A.E."/>
            <person name="Facciotti M.T."/>
        </authorList>
    </citation>
    <scope>NUCLEOTIDE SEQUENCE [LARGE SCALE GENOMIC DNA]</scope>
    <source>
        <strain evidence="2 3">JCM 10989</strain>
    </source>
</reference>
<comment type="caution">
    <text evidence="2">The sequence shown here is derived from an EMBL/GenBank/DDBJ whole genome shotgun (WGS) entry which is preliminary data.</text>
</comment>
<dbReference type="Pfam" id="PF24352">
    <property type="entry name" value="DUF7512"/>
    <property type="match status" value="1"/>
</dbReference>
<dbReference type="STRING" id="1227493.C483_08133"/>
<dbReference type="InterPro" id="IPR055934">
    <property type="entry name" value="DUF7512"/>
</dbReference>
<keyword evidence="1" id="KW-1133">Transmembrane helix</keyword>
<gene>
    <name evidence="2" type="ORF">C483_08133</name>
</gene>
<evidence type="ECO:0000256" key="1">
    <source>
        <dbReference type="SAM" id="Phobius"/>
    </source>
</evidence>
<keyword evidence="1" id="KW-0472">Membrane</keyword>
<proteinExistence type="predicted"/>
<accession>M0A4Y6</accession>
<keyword evidence="1" id="KW-0812">Transmembrane</keyword>
<evidence type="ECO:0000313" key="3">
    <source>
        <dbReference type="Proteomes" id="UP000011519"/>
    </source>
</evidence>
<sequence length="48" mass="4857">MIEATALSGPVQATLLVGAIFAQAVFLYAGYGVLGRVATSLLETITGT</sequence>
<protein>
    <submittedName>
        <fullName evidence="2">Uncharacterized protein</fullName>
    </submittedName>
</protein>
<evidence type="ECO:0000313" key="2">
    <source>
        <dbReference type="EMBL" id="ELY92408.1"/>
    </source>
</evidence>
<keyword evidence="3" id="KW-1185">Reference proteome</keyword>
<feature type="transmembrane region" description="Helical" evidence="1">
    <location>
        <begin position="12"/>
        <end position="34"/>
    </location>
</feature>
<organism evidence="2 3">
    <name type="scientific">Natrialba hulunbeirensis JCM 10989</name>
    <dbReference type="NCBI Taxonomy" id="1227493"/>
    <lineage>
        <taxon>Archaea</taxon>
        <taxon>Methanobacteriati</taxon>
        <taxon>Methanobacteriota</taxon>
        <taxon>Stenosarchaea group</taxon>
        <taxon>Halobacteria</taxon>
        <taxon>Halobacteriales</taxon>
        <taxon>Natrialbaceae</taxon>
        <taxon>Natrialba</taxon>
    </lineage>
</organism>
<dbReference type="Proteomes" id="UP000011519">
    <property type="component" value="Unassembled WGS sequence"/>
</dbReference>
<dbReference type="OrthoDB" id="255777at2157"/>
<dbReference type="AlphaFoldDB" id="M0A4Y6"/>